<gene>
    <name evidence="2" type="ORF">V5N11_019052</name>
</gene>
<organism evidence="2 3">
    <name type="scientific">Cardamine amara subsp. amara</name>
    <dbReference type="NCBI Taxonomy" id="228776"/>
    <lineage>
        <taxon>Eukaryota</taxon>
        <taxon>Viridiplantae</taxon>
        <taxon>Streptophyta</taxon>
        <taxon>Embryophyta</taxon>
        <taxon>Tracheophyta</taxon>
        <taxon>Spermatophyta</taxon>
        <taxon>Magnoliopsida</taxon>
        <taxon>eudicotyledons</taxon>
        <taxon>Gunneridae</taxon>
        <taxon>Pentapetalae</taxon>
        <taxon>rosids</taxon>
        <taxon>malvids</taxon>
        <taxon>Brassicales</taxon>
        <taxon>Brassicaceae</taxon>
        <taxon>Cardamineae</taxon>
        <taxon>Cardamine</taxon>
    </lineage>
</organism>
<reference evidence="2 3" key="1">
    <citation type="submission" date="2024-04" db="EMBL/GenBank/DDBJ databases">
        <title>Genome assembly C_amara_ONT_v2.</title>
        <authorList>
            <person name="Yant L."/>
            <person name="Moore C."/>
            <person name="Slenker M."/>
        </authorList>
    </citation>
    <scope>NUCLEOTIDE SEQUENCE [LARGE SCALE GENOMIC DNA]</scope>
    <source>
        <tissue evidence="2">Leaf</tissue>
    </source>
</reference>
<dbReference type="InterPro" id="IPR004888">
    <property type="entry name" value="Glycoside_hydrolase_63"/>
</dbReference>
<dbReference type="Gene3D" id="1.50.10.10">
    <property type="match status" value="1"/>
</dbReference>
<dbReference type="SUPFAM" id="SSF48208">
    <property type="entry name" value="Six-hairpin glycosidases"/>
    <property type="match status" value="1"/>
</dbReference>
<dbReference type="PANTHER" id="PTHR10412">
    <property type="entry name" value="MANNOSYL-OLIGOSACCHARIDE GLUCOSIDASE"/>
    <property type="match status" value="1"/>
</dbReference>
<comment type="caution">
    <text evidence="2">The sequence shown here is derived from an EMBL/GenBank/DDBJ whole genome shotgun (WGS) entry which is preliminary data.</text>
</comment>
<dbReference type="InterPro" id="IPR031335">
    <property type="entry name" value="Glyco_hydro_63_C"/>
</dbReference>
<protein>
    <submittedName>
        <fullName evidence="2">Alpha-glucosidase 2</fullName>
    </submittedName>
</protein>
<evidence type="ECO:0000313" key="3">
    <source>
        <dbReference type="Proteomes" id="UP001558713"/>
    </source>
</evidence>
<proteinExistence type="predicted"/>
<dbReference type="GO" id="GO:0016787">
    <property type="term" value="F:hydrolase activity"/>
    <property type="evidence" value="ECO:0007669"/>
    <property type="project" value="UniProtKB-ARBA"/>
</dbReference>
<name>A0ABD0ZMY6_CARAN</name>
<evidence type="ECO:0000259" key="1">
    <source>
        <dbReference type="Pfam" id="PF03200"/>
    </source>
</evidence>
<sequence>MEEDYSDIADKLSNFDDLNKMHYDNDLETYLDFGNHTEKVRLVCDYGEIVRVADEEPELRKVPHVGYVSFFPFMSKIIPPESQILEQQLDLISDENIVWSDYGLLSLAKTSSLYMKWNSLHQPTYWRGPIWMNMNYLILSSLNHYSKVNGPYSNKARDIYEKLRSNLISNVVRNYAETGYIWEHYNQTEGTGEGGRDFTGWSSLILLIMSEQYPRL</sequence>
<dbReference type="InterPro" id="IPR012341">
    <property type="entry name" value="6hp_glycosidase-like_sf"/>
</dbReference>
<dbReference type="PANTHER" id="PTHR10412:SF19">
    <property type="entry name" value="MANNOSYL-OLIGOSACCHARIDE GLUCOSIDASE"/>
    <property type="match status" value="1"/>
</dbReference>
<dbReference type="EMBL" id="JBANAX010000841">
    <property type="protein sequence ID" value="KAL1191844.1"/>
    <property type="molecule type" value="Genomic_DNA"/>
</dbReference>
<accession>A0ABD0ZMY6</accession>
<dbReference type="Pfam" id="PF03200">
    <property type="entry name" value="Glyco_hydro_63"/>
    <property type="match status" value="1"/>
</dbReference>
<evidence type="ECO:0000313" key="2">
    <source>
        <dbReference type="EMBL" id="KAL1191844.1"/>
    </source>
</evidence>
<dbReference type="Proteomes" id="UP001558713">
    <property type="component" value="Unassembled WGS sequence"/>
</dbReference>
<dbReference type="AlphaFoldDB" id="A0ABD0ZMY6"/>
<feature type="domain" description="Glycosyl hydrolase family 63 C-terminal" evidence="1">
    <location>
        <begin position="3"/>
        <end position="211"/>
    </location>
</feature>
<keyword evidence="3" id="KW-1185">Reference proteome</keyword>
<dbReference type="InterPro" id="IPR008928">
    <property type="entry name" value="6-hairpin_glycosidase_sf"/>
</dbReference>